<dbReference type="EMBL" id="BOPH01000053">
    <property type="protein sequence ID" value="GIJ68915.1"/>
    <property type="molecule type" value="Genomic_DNA"/>
</dbReference>
<evidence type="ECO:0000313" key="1">
    <source>
        <dbReference type="EMBL" id="GIJ68915.1"/>
    </source>
</evidence>
<evidence type="ECO:0008006" key="3">
    <source>
        <dbReference type="Google" id="ProtNLM"/>
    </source>
</evidence>
<accession>A0A8J3ZWR6</accession>
<comment type="caution">
    <text evidence="1">The sequence shown here is derived from an EMBL/GenBank/DDBJ whole genome shotgun (WGS) entry which is preliminary data.</text>
</comment>
<reference evidence="1" key="1">
    <citation type="submission" date="2021-01" db="EMBL/GenBank/DDBJ databases">
        <title>Whole genome shotgun sequence of Virgisporangium ochraceum NBRC 16418.</title>
        <authorList>
            <person name="Komaki H."/>
            <person name="Tamura T."/>
        </authorList>
    </citation>
    <scope>NUCLEOTIDE SEQUENCE</scope>
    <source>
        <strain evidence="1">NBRC 16418</strain>
    </source>
</reference>
<protein>
    <recommendedName>
        <fullName evidence="3">DUF559 domain-containing protein</fullName>
    </recommendedName>
</protein>
<dbReference type="Proteomes" id="UP000635606">
    <property type="component" value="Unassembled WGS sequence"/>
</dbReference>
<name>A0A8J3ZWR6_9ACTN</name>
<proteinExistence type="predicted"/>
<organism evidence="1 2">
    <name type="scientific">Virgisporangium ochraceum</name>
    <dbReference type="NCBI Taxonomy" id="65505"/>
    <lineage>
        <taxon>Bacteria</taxon>
        <taxon>Bacillati</taxon>
        <taxon>Actinomycetota</taxon>
        <taxon>Actinomycetes</taxon>
        <taxon>Micromonosporales</taxon>
        <taxon>Micromonosporaceae</taxon>
        <taxon>Virgisporangium</taxon>
    </lineage>
</organism>
<sequence>MPTEEDLTFLLFRQSNVISRWQALHWFTSSAIRSRVQSGRWRVAHRGVYLAHGGTHVDPDPDQRLWIASLSAGNGRPMPLGGLSALVVMGLRGFAESDVHVMVPASAQRRKPPIFVVVHRSTTLRREHIHWTTIPPCVKAPRAVIDAARWARFDDRARTVVTASFQQRLVEGDQVSTMLAAMPRVHRRDLIEEAVADARGGAHSLPEGQFLRLCRDAGLPRPACQVRRVDASGRRRYLDAYFEEWRIHVEIDGGHHMEVRQWWADMKRQNDLWIPGDRVLRFPAWAVRNRPAEVAAQVRAALSAAGWLPL</sequence>
<dbReference type="AlphaFoldDB" id="A0A8J3ZWR6"/>
<evidence type="ECO:0000313" key="2">
    <source>
        <dbReference type="Proteomes" id="UP000635606"/>
    </source>
</evidence>
<keyword evidence="2" id="KW-1185">Reference proteome</keyword>
<dbReference type="RefSeq" id="WP_203928857.1">
    <property type="nucleotide sequence ID" value="NZ_BOPH01000053.1"/>
</dbReference>
<gene>
    <name evidence="1" type="ORF">Voc01_038320</name>
</gene>